<accession>A0A6J4RG75</accession>
<proteinExistence type="predicted"/>
<organism evidence="1">
    <name type="scientific">uncultured Segetibacter sp</name>
    <dbReference type="NCBI Taxonomy" id="481133"/>
    <lineage>
        <taxon>Bacteria</taxon>
        <taxon>Pseudomonadati</taxon>
        <taxon>Bacteroidota</taxon>
        <taxon>Chitinophagia</taxon>
        <taxon>Chitinophagales</taxon>
        <taxon>Chitinophagaceae</taxon>
        <taxon>Segetibacter</taxon>
        <taxon>environmental samples</taxon>
    </lineage>
</organism>
<protein>
    <submittedName>
        <fullName evidence="1">Uncharacterized protein</fullName>
    </submittedName>
</protein>
<sequence length="38" mass="4479">MSDTTEGDLKTTACCKIKENKIYRSRKNPVLLLRYEYP</sequence>
<gene>
    <name evidence="1" type="ORF">AVDCRST_MAG96-256</name>
</gene>
<dbReference type="EMBL" id="CADCVN010000101">
    <property type="protein sequence ID" value="CAA9468959.1"/>
    <property type="molecule type" value="Genomic_DNA"/>
</dbReference>
<name>A0A6J4RG75_9BACT</name>
<dbReference type="AlphaFoldDB" id="A0A6J4RG75"/>
<reference evidence="1" key="1">
    <citation type="submission" date="2020-02" db="EMBL/GenBank/DDBJ databases">
        <authorList>
            <person name="Meier V. D."/>
        </authorList>
    </citation>
    <scope>NUCLEOTIDE SEQUENCE</scope>
    <source>
        <strain evidence="1">AVDCRST_MAG96</strain>
    </source>
</reference>
<evidence type="ECO:0000313" key="1">
    <source>
        <dbReference type="EMBL" id="CAA9468959.1"/>
    </source>
</evidence>